<sequence>MVNYRTKLSRAGIKDMAVNAGKRSRTNPEGEASRANIKSPKGGDVNFHPNYPLGETKDTLETMRLGMVQQFKRTSIERDAVLIHQLMQRTFALALPLTSTHHCCESSSKRRRLEVWQKIWKRF</sequence>
<proteinExistence type="predicted"/>
<comment type="caution">
    <text evidence="2">The sequence shown here is derived from an EMBL/GenBank/DDBJ whole genome shotgun (WGS) entry which is preliminary data.</text>
</comment>
<evidence type="ECO:0000313" key="2">
    <source>
        <dbReference type="EMBL" id="CAB1460081.1"/>
    </source>
</evidence>
<dbReference type="EMBL" id="CADEAL010004459">
    <property type="protein sequence ID" value="CAB1460081.1"/>
    <property type="molecule type" value="Genomic_DNA"/>
</dbReference>
<evidence type="ECO:0000313" key="3">
    <source>
        <dbReference type="Proteomes" id="UP001153269"/>
    </source>
</evidence>
<dbReference type="Proteomes" id="UP001153269">
    <property type="component" value="Unassembled WGS sequence"/>
</dbReference>
<organism evidence="2 3">
    <name type="scientific">Pleuronectes platessa</name>
    <name type="common">European plaice</name>
    <dbReference type="NCBI Taxonomy" id="8262"/>
    <lineage>
        <taxon>Eukaryota</taxon>
        <taxon>Metazoa</taxon>
        <taxon>Chordata</taxon>
        <taxon>Craniata</taxon>
        <taxon>Vertebrata</taxon>
        <taxon>Euteleostomi</taxon>
        <taxon>Actinopterygii</taxon>
        <taxon>Neopterygii</taxon>
        <taxon>Teleostei</taxon>
        <taxon>Neoteleostei</taxon>
        <taxon>Acanthomorphata</taxon>
        <taxon>Carangaria</taxon>
        <taxon>Pleuronectiformes</taxon>
        <taxon>Pleuronectoidei</taxon>
        <taxon>Pleuronectidae</taxon>
        <taxon>Pleuronectes</taxon>
    </lineage>
</organism>
<evidence type="ECO:0000256" key="1">
    <source>
        <dbReference type="SAM" id="MobiDB-lite"/>
    </source>
</evidence>
<feature type="region of interest" description="Disordered" evidence="1">
    <location>
        <begin position="17"/>
        <end position="48"/>
    </location>
</feature>
<protein>
    <submittedName>
        <fullName evidence="2">Uncharacterized protein</fullName>
    </submittedName>
</protein>
<name>A0A9N7ZDH9_PLEPL</name>
<keyword evidence="3" id="KW-1185">Reference proteome</keyword>
<reference evidence="2" key="1">
    <citation type="submission" date="2020-03" db="EMBL/GenBank/DDBJ databases">
        <authorList>
            <person name="Weist P."/>
        </authorList>
    </citation>
    <scope>NUCLEOTIDE SEQUENCE</scope>
</reference>
<dbReference type="AlphaFoldDB" id="A0A9N7ZDH9"/>
<accession>A0A9N7ZDH9</accession>
<gene>
    <name evidence="2" type="ORF">PLEPLA_LOCUS47918</name>
</gene>